<feature type="repeat" description="TPR" evidence="6">
    <location>
        <begin position="113"/>
        <end position="146"/>
    </location>
</feature>
<evidence type="ECO:0000256" key="6">
    <source>
        <dbReference type="PROSITE-ProRule" id="PRU00339"/>
    </source>
</evidence>
<dbReference type="PANTHER" id="PTHR14017">
    <property type="entry name" value="LYSINE-SPECIFIC DEMETHYLASE"/>
    <property type="match status" value="1"/>
</dbReference>
<dbReference type="SUPFAM" id="SSF48452">
    <property type="entry name" value="TPR-like"/>
    <property type="match status" value="1"/>
</dbReference>
<dbReference type="Pfam" id="PF13432">
    <property type="entry name" value="TPR_16"/>
    <property type="match status" value="1"/>
</dbReference>
<reference evidence="7" key="1">
    <citation type="submission" date="2025-08" db="UniProtKB">
        <authorList>
            <consortium name="Ensembl"/>
        </authorList>
    </citation>
    <scope>IDENTIFICATION</scope>
</reference>
<dbReference type="PROSITE" id="PS50005">
    <property type="entry name" value="TPR"/>
    <property type="match status" value="1"/>
</dbReference>
<dbReference type="GO" id="GO:0007507">
    <property type="term" value="P:heart development"/>
    <property type="evidence" value="ECO:0007669"/>
    <property type="project" value="TreeGrafter"/>
</dbReference>
<dbReference type="Proteomes" id="UP000694406">
    <property type="component" value="Unplaced"/>
</dbReference>
<reference evidence="7" key="2">
    <citation type="submission" date="2025-09" db="UniProtKB">
        <authorList>
            <consortium name="Ensembl"/>
        </authorList>
    </citation>
    <scope>IDENTIFICATION</scope>
</reference>
<dbReference type="GeneTree" id="ENSGT00940000155202"/>
<dbReference type="PANTHER" id="PTHR14017:SF9">
    <property type="entry name" value="LYSINE-SPECIFIC DEMETHYLASE 6A"/>
    <property type="match status" value="1"/>
</dbReference>
<dbReference type="FunFam" id="1.25.40.10:FF:000022">
    <property type="entry name" value="lysine-specific demethylase 6A isoform X1"/>
    <property type="match status" value="1"/>
</dbReference>
<sequence>CASCTYTQHVCACRKYHLAKKEYEQLLQSENLSAQVKATVLQQLGWMHHTLDQLGDKATKENYAIQCLQKSLEADPNSGQSWYFLGRCYSSIGKVQDAFISYRQSIDKSEASADTWCSIGVLYQQQNQPMDALQAYICAVQLDHGHAAAWMDLGTLYESCNQSQDAIKCYLNATRSKNCSNTSALAARIKYLQNTLEAWSSGHTMPHPPPVQQQIHSWCLTPQKLQHLEQLRANRNSLNPAQKLMLEQLESQFVLMQQHQQVPANTFTLQISYK</sequence>
<evidence type="ECO:0000313" key="8">
    <source>
        <dbReference type="Proteomes" id="UP000694406"/>
    </source>
</evidence>
<dbReference type="GO" id="GO:0044666">
    <property type="term" value="C:MLL3/4 complex"/>
    <property type="evidence" value="ECO:0007669"/>
    <property type="project" value="TreeGrafter"/>
</dbReference>
<organism evidence="7 8">
    <name type="scientific">Laticauda laticaudata</name>
    <name type="common">Blue-ringed sea krait</name>
    <name type="synonym">Blue-lipped sea krait</name>
    <dbReference type="NCBI Taxonomy" id="8630"/>
    <lineage>
        <taxon>Eukaryota</taxon>
        <taxon>Metazoa</taxon>
        <taxon>Chordata</taxon>
        <taxon>Craniata</taxon>
        <taxon>Vertebrata</taxon>
        <taxon>Euteleostomi</taxon>
        <taxon>Lepidosauria</taxon>
        <taxon>Squamata</taxon>
        <taxon>Bifurcata</taxon>
        <taxon>Unidentata</taxon>
        <taxon>Episquamata</taxon>
        <taxon>Toxicofera</taxon>
        <taxon>Serpentes</taxon>
        <taxon>Colubroidea</taxon>
        <taxon>Elapidae</taxon>
        <taxon>Laticaudinae</taxon>
        <taxon>Laticauda</taxon>
    </lineage>
</organism>
<name>A0A8C5SID5_LATLA</name>
<evidence type="ECO:0000256" key="3">
    <source>
        <dbReference type="ARBA" id="ARBA00034483"/>
    </source>
</evidence>
<comment type="subcellular location">
    <subcellularLocation>
        <location evidence="1">Nucleus</location>
    </subcellularLocation>
</comment>
<dbReference type="AlphaFoldDB" id="A0A8C5SID5"/>
<dbReference type="InterPro" id="IPR051630">
    <property type="entry name" value="Corepressor-Demethylase"/>
</dbReference>
<evidence type="ECO:0000313" key="7">
    <source>
        <dbReference type="Ensembl" id="ENSLLTP00000018007.1"/>
    </source>
</evidence>
<dbReference type="Gene3D" id="1.25.40.10">
    <property type="entry name" value="Tetratricopeptide repeat domain"/>
    <property type="match status" value="1"/>
</dbReference>
<evidence type="ECO:0000256" key="2">
    <source>
        <dbReference type="ARBA" id="ARBA00023242"/>
    </source>
</evidence>
<evidence type="ECO:0000256" key="4">
    <source>
        <dbReference type="ARBA" id="ARBA00034525"/>
    </source>
</evidence>
<protein>
    <recommendedName>
        <fullName evidence="4">[histone H3]-trimethyl-L-lysine(27) demethylase</fullName>
        <ecNumber evidence="4">1.14.11.68</ecNumber>
    </recommendedName>
</protein>
<dbReference type="GO" id="GO:0000978">
    <property type="term" value="F:RNA polymerase II cis-regulatory region sequence-specific DNA binding"/>
    <property type="evidence" value="ECO:0007669"/>
    <property type="project" value="TreeGrafter"/>
</dbReference>
<proteinExistence type="inferred from homology"/>
<dbReference type="SMART" id="SM00028">
    <property type="entry name" value="TPR"/>
    <property type="match status" value="4"/>
</dbReference>
<dbReference type="Pfam" id="PF13431">
    <property type="entry name" value="TPR_17"/>
    <property type="match status" value="1"/>
</dbReference>
<dbReference type="GO" id="GO:0071558">
    <property type="term" value="F:histone H3K27me2/H3K27me3 demethylase activity"/>
    <property type="evidence" value="ECO:0007669"/>
    <property type="project" value="UniProtKB-EC"/>
</dbReference>
<accession>A0A8C5SID5</accession>
<dbReference type="InterPro" id="IPR019734">
    <property type="entry name" value="TPR_rpt"/>
</dbReference>
<evidence type="ECO:0000256" key="5">
    <source>
        <dbReference type="ARBA" id="ARBA00048695"/>
    </source>
</evidence>
<comment type="similarity">
    <text evidence="3">Belongs to the UTX family.</text>
</comment>
<keyword evidence="2" id="KW-0539">Nucleus</keyword>
<dbReference type="EC" id="1.14.11.68" evidence="4"/>
<dbReference type="InterPro" id="IPR011990">
    <property type="entry name" value="TPR-like_helical_dom_sf"/>
</dbReference>
<dbReference type="GO" id="GO:0010468">
    <property type="term" value="P:regulation of gene expression"/>
    <property type="evidence" value="ECO:0007669"/>
    <property type="project" value="TreeGrafter"/>
</dbReference>
<keyword evidence="6" id="KW-0802">TPR repeat</keyword>
<keyword evidence="8" id="KW-1185">Reference proteome</keyword>
<dbReference type="GO" id="GO:0031490">
    <property type="term" value="F:chromatin DNA binding"/>
    <property type="evidence" value="ECO:0007669"/>
    <property type="project" value="TreeGrafter"/>
</dbReference>
<dbReference type="Ensembl" id="ENSLLTT00000018680.1">
    <property type="protein sequence ID" value="ENSLLTP00000018007.1"/>
    <property type="gene ID" value="ENSLLTG00000013289.1"/>
</dbReference>
<evidence type="ECO:0000256" key="1">
    <source>
        <dbReference type="ARBA" id="ARBA00004123"/>
    </source>
</evidence>
<comment type="catalytic activity">
    <reaction evidence="5">
        <text>N(6),N(6),N(6)-trimethyl-L-lysyl(27)-[histone H3] + 2 2-oxoglutarate + 2 O2 = N(6)-methyl-L-lysyl(27)-[histone H3] + 2 formaldehyde + 2 succinate + 2 CO2</text>
        <dbReference type="Rhea" id="RHEA:60224"/>
        <dbReference type="Rhea" id="RHEA-COMP:15535"/>
        <dbReference type="Rhea" id="RHEA-COMP:15544"/>
        <dbReference type="ChEBI" id="CHEBI:15379"/>
        <dbReference type="ChEBI" id="CHEBI:16526"/>
        <dbReference type="ChEBI" id="CHEBI:16810"/>
        <dbReference type="ChEBI" id="CHEBI:16842"/>
        <dbReference type="ChEBI" id="CHEBI:30031"/>
        <dbReference type="ChEBI" id="CHEBI:61929"/>
        <dbReference type="ChEBI" id="CHEBI:61961"/>
        <dbReference type="EC" id="1.14.11.68"/>
    </reaction>
</comment>